<feature type="region of interest" description="Disordered" evidence="4">
    <location>
        <begin position="1"/>
        <end position="33"/>
    </location>
</feature>
<sequence length="333" mass="36736">MAADAVPGDPVRDARPGAVPAAVRPRRRTHAPALENDAERALFPGFEPTSTCGIVRCLAHGFPTLLNRWHYHPEYELHLIVATRGRAFVGDHVGAYEPGHLVLCGPGLPHNWLVDDLPPGGIDAPIHRVLQFRDEPLREAARALDAVEEIFPMLDRARHGIEFFGLAAQAEARFEAIRASHGLQRVALFLGWLAELGRCTDHRLLSAAAVQGQADAGTRQASEMIAFVARHAFDDLSLQDAAGRFGMSAKYFSKRFRQVTGNAFIDFVVRLRIEQAARLLAETDQYVAGICLAVGFNNVANFNRHFMRLKGMTPTAFRRQAGDRFGDDFLGRA</sequence>
<gene>
    <name evidence="6" type="ORF">AACH11_08335</name>
</gene>
<dbReference type="CDD" id="cd06976">
    <property type="entry name" value="cupin_MtlR-like_N"/>
    <property type="match status" value="1"/>
</dbReference>
<evidence type="ECO:0000313" key="7">
    <source>
        <dbReference type="Proteomes" id="UP001368500"/>
    </source>
</evidence>
<dbReference type="PANTHER" id="PTHR43280:SF27">
    <property type="entry name" value="TRANSCRIPTIONAL REGULATOR MTLR"/>
    <property type="match status" value="1"/>
</dbReference>
<dbReference type="RefSeq" id="WP_341373753.1">
    <property type="nucleotide sequence ID" value="NZ_JBBUTF010000006.1"/>
</dbReference>
<dbReference type="Gene3D" id="2.60.120.10">
    <property type="entry name" value="Jelly Rolls"/>
    <property type="match status" value="1"/>
</dbReference>
<dbReference type="Proteomes" id="UP001368500">
    <property type="component" value="Unassembled WGS sequence"/>
</dbReference>
<accession>A0ABU9B8P9</accession>
<evidence type="ECO:0000259" key="5">
    <source>
        <dbReference type="PROSITE" id="PS01124"/>
    </source>
</evidence>
<evidence type="ECO:0000256" key="4">
    <source>
        <dbReference type="SAM" id="MobiDB-lite"/>
    </source>
</evidence>
<dbReference type="Gene3D" id="1.10.10.60">
    <property type="entry name" value="Homeodomain-like"/>
    <property type="match status" value="2"/>
</dbReference>
<dbReference type="InterPro" id="IPR014710">
    <property type="entry name" value="RmlC-like_jellyroll"/>
</dbReference>
<proteinExistence type="predicted"/>
<dbReference type="EMBL" id="JBBUTF010000006">
    <property type="protein sequence ID" value="MEK8025968.1"/>
    <property type="molecule type" value="Genomic_DNA"/>
</dbReference>
<dbReference type="SUPFAM" id="SSF51215">
    <property type="entry name" value="Regulatory protein AraC"/>
    <property type="match status" value="1"/>
</dbReference>
<dbReference type="SUPFAM" id="SSF46689">
    <property type="entry name" value="Homeodomain-like"/>
    <property type="match status" value="2"/>
</dbReference>
<feature type="domain" description="HTH araC/xylS-type" evidence="5">
    <location>
        <begin position="222"/>
        <end position="320"/>
    </location>
</feature>
<keyword evidence="2" id="KW-0238">DNA-binding</keyword>
<dbReference type="InterPro" id="IPR009057">
    <property type="entry name" value="Homeodomain-like_sf"/>
</dbReference>
<dbReference type="InterPro" id="IPR018060">
    <property type="entry name" value="HTH_AraC"/>
</dbReference>
<evidence type="ECO:0000256" key="3">
    <source>
        <dbReference type="ARBA" id="ARBA00023163"/>
    </source>
</evidence>
<dbReference type="InterPro" id="IPR037923">
    <property type="entry name" value="HTH-like"/>
</dbReference>
<name>A0ABU9B8P9_9BURK</name>
<keyword evidence="1" id="KW-0805">Transcription regulation</keyword>
<comment type="caution">
    <text evidence="6">The sequence shown here is derived from an EMBL/GenBank/DDBJ whole genome shotgun (WGS) entry which is preliminary data.</text>
</comment>
<protein>
    <submittedName>
        <fullName evidence="6">AraC family transcriptional regulator</fullName>
    </submittedName>
</protein>
<keyword evidence="3" id="KW-0804">Transcription</keyword>
<evidence type="ECO:0000256" key="2">
    <source>
        <dbReference type="ARBA" id="ARBA00023125"/>
    </source>
</evidence>
<organism evidence="6 7">
    <name type="scientific">Pseudaquabacterium rugosum</name>
    <dbReference type="NCBI Taxonomy" id="2984194"/>
    <lineage>
        <taxon>Bacteria</taxon>
        <taxon>Pseudomonadati</taxon>
        <taxon>Pseudomonadota</taxon>
        <taxon>Betaproteobacteria</taxon>
        <taxon>Burkholderiales</taxon>
        <taxon>Sphaerotilaceae</taxon>
        <taxon>Pseudaquabacterium</taxon>
    </lineage>
</organism>
<dbReference type="PROSITE" id="PS01124">
    <property type="entry name" value="HTH_ARAC_FAMILY_2"/>
    <property type="match status" value="1"/>
</dbReference>
<evidence type="ECO:0000313" key="6">
    <source>
        <dbReference type="EMBL" id="MEK8025968.1"/>
    </source>
</evidence>
<dbReference type="PANTHER" id="PTHR43280">
    <property type="entry name" value="ARAC-FAMILY TRANSCRIPTIONAL REGULATOR"/>
    <property type="match status" value="1"/>
</dbReference>
<dbReference type="Pfam" id="PF12833">
    <property type="entry name" value="HTH_18"/>
    <property type="match status" value="1"/>
</dbReference>
<evidence type="ECO:0000256" key="1">
    <source>
        <dbReference type="ARBA" id="ARBA00023015"/>
    </source>
</evidence>
<dbReference type="SMART" id="SM00342">
    <property type="entry name" value="HTH_ARAC"/>
    <property type="match status" value="1"/>
</dbReference>
<reference evidence="6 7" key="1">
    <citation type="submission" date="2024-04" db="EMBL/GenBank/DDBJ databases">
        <title>Novel species of the genus Ideonella isolated from streams.</title>
        <authorList>
            <person name="Lu H."/>
        </authorList>
    </citation>
    <scope>NUCLEOTIDE SEQUENCE [LARGE SCALE GENOMIC DNA]</scope>
    <source>
        <strain evidence="6 7">BYS139W</strain>
    </source>
</reference>
<keyword evidence="7" id="KW-1185">Reference proteome</keyword>